<comment type="caution">
    <text evidence="6">The sequence shown here is derived from an EMBL/GenBank/DDBJ whole genome shotgun (WGS) entry which is preliminary data.</text>
</comment>
<keyword evidence="5" id="KW-0472">Membrane</keyword>
<keyword evidence="1" id="KW-1003">Cell membrane</keyword>
<keyword evidence="4" id="KW-0808">Transferase</keyword>
<sequence>MNENKILHVMILDKFLAPFIDFVDENFGRENHHYVFITSEKYEYGLTPEHKVEFLHTDDDIFITLLDYMKMAKKIILHGLWRDKVDILLYFNQELLKKCYWVMWGGDFYFPEKQTWFRNQIIKNIRNFITLNIYDFEYVKNKYFTFGTLWKCPFYPKNLFKEISTFKVNQKLKILVGNSATITNRHEEIFNLLTNLENKEFEIYCPLSYGDKIYANKIIQLGKLLFKNDFHHIDRLLTPQDYLDFLETIDLAIFNHNRQQGGGNIISLLGLGKTVYLNRENNMYDLFKNMNLIFYSIEDLSNGILKLIDQNAKFNNISIVQDNYSEKESSKQWQKIFND</sequence>
<protein>
    <recommendedName>
        <fullName evidence="8">TDP-N-acetylfucosamine:lipid II N-acetylfucosaminyltransferase</fullName>
    </recommendedName>
</protein>
<evidence type="ECO:0000313" key="6">
    <source>
        <dbReference type="EMBL" id="PRM98201.1"/>
    </source>
</evidence>
<name>A0A2S9THA8_9BACT</name>
<accession>A0A2S9THA8</accession>
<dbReference type="GO" id="GO:0009246">
    <property type="term" value="P:enterobacterial common antigen biosynthetic process"/>
    <property type="evidence" value="ECO:0007669"/>
    <property type="project" value="InterPro"/>
</dbReference>
<dbReference type="EMBL" id="NXGI01000005">
    <property type="protein sequence ID" value="PRM98201.1"/>
    <property type="molecule type" value="Genomic_DNA"/>
</dbReference>
<evidence type="ECO:0000256" key="3">
    <source>
        <dbReference type="ARBA" id="ARBA00022676"/>
    </source>
</evidence>
<evidence type="ECO:0000256" key="4">
    <source>
        <dbReference type="ARBA" id="ARBA00022679"/>
    </source>
</evidence>
<dbReference type="AlphaFoldDB" id="A0A2S9THA8"/>
<dbReference type="Proteomes" id="UP000239151">
    <property type="component" value="Unassembled WGS sequence"/>
</dbReference>
<evidence type="ECO:0000256" key="1">
    <source>
        <dbReference type="ARBA" id="ARBA00022475"/>
    </source>
</evidence>
<evidence type="ECO:0000256" key="2">
    <source>
        <dbReference type="ARBA" id="ARBA00022519"/>
    </source>
</evidence>
<evidence type="ECO:0000256" key="5">
    <source>
        <dbReference type="ARBA" id="ARBA00023136"/>
    </source>
</evidence>
<evidence type="ECO:0000313" key="7">
    <source>
        <dbReference type="Proteomes" id="UP000239151"/>
    </source>
</evidence>
<dbReference type="InterPro" id="IPR009993">
    <property type="entry name" value="WecF"/>
</dbReference>
<organism evidence="6 7">
    <name type="scientific">Aliarcobacter cryaerophilus</name>
    <dbReference type="NCBI Taxonomy" id="28198"/>
    <lineage>
        <taxon>Bacteria</taxon>
        <taxon>Pseudomonadati</taxon>
        <taxon>Campylobacterota</taxon>
        <taxon>Epsilonproteobacteria</taxon>
        <taxon>Campylobacterales</taxon>
        <taxon>Arcobacteraceae</taxon>
        <taxon>Aliarcobacter</taxon>
    </lineage>
</organism>
<gene>
    <name evidence="6" type="ORF">CJ670_03975</name>
</gene>
<evidence type="ECO:0008006" key="8">
    <source>
        <dbReference type="Google" id="ProtNLM"/>
    </source>
</evidence>
<dbReference type="GO" id="GO:0008417">
    <property type="term" value="F:fucosyltransferase activity"/>
    <property type="evidence" value="ECO:0007669"/>
    <property type="project" value="InterPro"/>
</dbReference>
<reference evidence="6 7" key="1">
    <citation type="submission" date="2017-09" db="EMBL/GenBank/DDBJ databases">
        <title>Reassesment of A. cryaerophilus.</title>
        <authorList>
            <person name="Perez-Cataluna A."/>
            <person name="Collado L."/>
            <person name="Salgado O."/>
            <person name="Lefinanco V."/>
            <person name="Figueras M.J."/>
        </authorList>
    </citation>
    <scope>NUCLEOTIDE SEQUENCE [LARGE SCALE GENOMIC DNA]</scope>
    <source>
        <strain evidence="6 7">LMG 9065</strain>
    </source>
</reference>
<keyword evidence="3" id="KW-0328">Glycosyltransferase</keyword>
<dbReference type="Pfam" id="PF07429">
    <property type="entry name" value="Glyco_transf_56"/>
    <property type="match status" value="1"/>
</dbReference>
<proteinExistence type="predicted"/>
<keyword evidence="2" id="KW-0997">Cell inner membrane</keyword>